<keyword evidence="3" id="KW-0255">Endonuclease</keyword>
<proteinExistence type="inferred from homology"/>
<dbReference type="PANTHER" id="PTHR35601">
    <property type="entry name" value="TOXIN RELE"/>
    <property type="match status" value="1"/>
</dbReference>
<keyword evidence="2" id="KW-1277">Toxin-antitoxin system</keyword>
<evidence type="ECO:0000313" key="4">
    <source>
        <dbReference type="Proteomes" id="UP001240250"/>
    </source>
</evidence>
<keyword evidence="3" id="KW-0378">Hydrolase</keyword>
<dbReference type="Proteomes" id="UP001240250">
    <property type="component" value="Unassembled WGS sequence"/>
</dbReference>
<dbReference type="RefSeq" id="WP_070318558.1">
    <property type="nucleotide sequence ID" value="NZ_JAUSVM010000001.1"/>
</dbReference>
<comment type="similarity">
    <text evidence="1">Belongs to the RelE toxin family.</text>
</comment>
<dbReference type="InterPro" id="IPR007712">
    <property type="entry name" value="RelE/ParE_toxin"/>
</dbReference>
<dbReference type="GO" id="GO:0004519">
    <property type="term" value="F:endonuclease activity"/>
    <property type="evidence" value="ECO:0007669"/>
    <property type="project" value="UniProtKB-KW"/>
</dbReference>
<dbReference type="SUPFAM" id="SSF143011">
    <property type="entry name" value="RelE-like"/>
    <property type="match status" value="1"/>
</dbReference>
<name>A0ABU0GI31_9CELL</name>
<evidence type="ECO:0000313" key="3">
    <source>
        <dbReference type="EMBL" id="MDQ0424978.1"/>
    </source>
</evidence>
<gene>
    <name evidence="3" type="ORF">JO380_001359</name>
</gene>
<dbReference type="Pfam" id="PF05016">
    <property type="entry name" value="ParE_toxin"/>
    <property type="match status" value="1"/>
</dbReference>
<accession>A0ABU0GI31</accession>
<keyword evidence="4" id="KW-1185">Reference proteome</keyword>
<dbReference type="Gene3D" id="3.30.2310.20">
    <property type="entry name" value="RelE-like"/>
    <property type="match status" value="1"/>
</dbReference>
<sequence>MSYRVGWTPTAKKGMRGLPPKIRDAVDSFIYGPLADNPQRVGKRLRSPLEDQHSARRGEYRVRYVIHEDERTVTIMGVDHRRDAYRPH</sequence>
<evidence type="ECO:0000256" key="2">
    <source>
        <dbReference type="ARBA" id="ARBA00022649"/>
    </source>
</evidence>
<dbReference type="InterPro" id="IPR035093">
    <property type="entry name" value="RelE/ParE_toxin_dom_sf"/>
</dbReference>
<reference evidence="3 4" key="1">
    <citation type="submission" date="2023-07" db="EMBL/GenBank/DDBJ databases">
        <title>Sequencing the genomes of 1000 actinobacteria strains.</title>
        <authorList>
            <person name="Klenk H.-P."/>
        </authorList>
    </citation>
    <scope>NUCLEOTIDE SEQUENCE [LARGE SCALE GENOMIC DNA]</scope>
    <source>
        <strain evidence="3 4">DSM 14785</strain>
    </source>
</reference>
<protein>
    <submittedName>
        <fullName evidence="3">mRNA-degrading endonuclease RelE of RelBE toxin-antitoxin system</fullName>
    </submittedName>
</protein>
<keyword evidence="3" id="KW-0540">Nuclease</keyword>
<organism evidence="3 4">
    <name type="scientific">Cellulomonas iranensis</name>
    <dbReference type="NCBI Taxonomy" id="76862"/>
    <lineage>
        <taxon>Bacteria</taxon>
        <taxon>Bacillati</taxon>
        <taxon>Actinomycetota</taxon>
        <taxon>Actinomycetes</taxon>
        <taxon>Micrococcales</taxon>
        <taxon>Cellulomonadaceae</taxon>
        <taxon>Cellulomonas</taxon>
    </lineage>
</organism>
<comment type="caution">
    <text evidence="3">The sequence shown here is derived from an EMBL/GenBank/DDBJ whole genome shotgun (WGS) entry which is preliminary data.</text>
</comment>
<evidence type="ECO:0000256" key="1">
    <source>
        <dbReference type="ARBA" id="ARBA00006226"/>
    </source>
</evidence>
<dbReference type="EMBL" id="JAUSVM010000001">
    <property type="protein sequence ID" value="MDQ0424978.1"/>
    <property type="molecule type" value="Genomic_DNA"/>
</dbReference>
<dbReference type="PANTHER" id="PTHR35601:SF1">
    <property type="entry name" value="TOXIN RELE"/>
    <property type="match status" value="1"/>
</dbReference>